<organism evidence="10 11">
    <name type="scientific">Thermoanaerobaculum aquaticum</name>
    <dbReference type="NCBI Taxonomy" id="1312852"/>
    <lineage>
        <taxon>Bacteria</taxon>
        <taxon>Pseudomonadati</taxon>
        <taxon>Acidobacteriota</taxon>
        <taxon>Thermoanaerobaculia</taxon>
        <taxon>Thermoanaerobaculales</taxon>
        <taxon>Thermoanaerobaculaceae</taxon>
        <taxon>Thermoanaerobaculum</taxon>
    </lineage>
</organism>
<gene>
    <name evidence="10" type="ORF">EG19_09685</name>
    <name evidence="8" type="ORF">ENP06_01145</name>
    <name evidence="9" type="ORF">ENQ31_02045</name>
</gene>
<dbReference type="PANTHER" id="PTHR30558">
    <property type="entry name" value="EXBD MEMBRANE COMPONENT OF PMF-DRIVEN MACROMOLECULE IMPORT SYSTEM"/>
    <property type="match status" value="1"/>
</dbReference>
<proteinExistence type="inferred from homology"/>
<dbReference type="GO" id="GO:0015031">
    <property type="term" value="P:protein transport"/>
    <property type="evidence" value="ECO:0007669"/>
    <property type="project" value="UniProtKB-KW"/>
</dbReference>
<evidence type="ECO:0000313" key="8">
    <source>
        <dbReference type="EMBL" id="HEQ88001.1"/>
    </source>
</evidence>
<evidence type="ECO:0000256" key="3">
    <source>
        <dbReference type="ARBA" id="ARBA00022475"/>
    </source>
</evidence>
<keyword evidence="6" id="KW-0472">Membrane</keyword>
<protein>
    <submittedName>
        <fullName evidence="8">Biopolymer transporter ExbD</fullName>
    </submittedName>
</protein>
<sequence length="140" mass="15446">MRFSRPRSRAPRIDISPLIDVVFQLLLFYAVTTQFVTPERLKLQLPEARTAEAAKTTKPQEAEILVTSTGEILVANRVVSEERLEAEIRALLKGQAERSVTIRGDKGAPYGTVMKVLDAARLAGAQHINLVAAKPAEARR</sequence>
<evidence type="ECO:0000313" key="9">
    <source>
        <dbReference type="EMBL" id="HET46930.1"/>
    </source>
</evidence>
<evidence type="ECO:0000313" key="10">
    <source>
        <dbReference type="EMBL" id="KDA54685.1"/>
    </source>
</evidence>
<dbReference type="Proteomes" id="UP000027284">
    <property type="component" value="Unassembled WGS sequence"/>
</dbReference>
<dbReference type="RefSeq" id="WP_038046840.1">
    <property type="nucleotide sequence ID" value="NZ_JMFG01000005.1"/>
</dbReference>
<dbReference type="Gene3D" id="3.30.420.270">
    <property type="match status" value="1"/>
</dbReference>
<evidence type="ECO:0000313" key="11">
    <source>
        <dbReference type="Proteomes" id="UP000027284"/>
    </source>
</evidence>
<keyword evidence="3" id="KW-1003">Cell membrane</keyword>
<accession>A0A062Y1N2</accession>
<dbReference type="EMBL" id="JMFG01000005">
    <property type="protein sequence ID" value="KDA54685.1"/>
    <property type="molecule type" value="Genomic_DNA"/>
</dbReference>
<keyword evidence="4 7" id="KW-0812">Transmembrane</keyword>
<dbReference type="GO" id="GO:0022857">
    <property type="term" value="F:transmembrane transporter activity"/>
    <property type="evidence" value="ECO:0007669"/>
    <property type="project" value="InterPro"/>
</dbReference>
<evidence type="ECO:0000256" key="5">
    <source>
        <dbReference type="ARBA" id="ARBA00022989"/>
    </source>
</evidence>
<reference evidence="8" key="2">
    <citation type="journal article" date="2020" name="mSystems">
        <title>Genome- and Community-Level Interaction Insights into Carbon Utilization and Element Cycling Functions of Hydrothermarchaeota in Hydrothermal Sediment.</title>
        <authorList>
            <person name="Zhou Z."/>
            <person name="Liu Y."/>
            <person name="Xu W."/>
            <person name="Pan J."/>
            <person name="Luo Z.H."/>
            <person name="Li M."/>
        </authorList>
    </citation>
    <scope>NUCLEOTIDE SEQUENCE [LARGE SCALE GENOMIC DNA]</scope>
    <source>
        <strain evidence="8">SpSt-186</strain>
        <strain evidence="9">SpSt-299</strain>
    </source>
</reference>
<keyword evidence="7" id="KW-0813">Transport</keyword>
<keyword evidence="7" id="KW-0653">Protein transport</keyword>
<dbReference type="InterPro" id="IPR003400">
    <property type="entry name" value="ExbD"/>
</dbReference>
<evidence type="ECO:0000256" key="1">
    <source>
        <dbReference type="ARBA" id="ARBA00004162"/>
    </source>
</evidence>
<dbReference type="Pfam" id="PF02472">
    <property type="entry name" value="ExbD"/>
    <property type="match status" value="1"/>
</dbReference>
<dbReference type="EMBL" id="DSMR01000142">
    <property type="protein sequence ID" value="HET46930.1"/>
    <property type="molecule type" value="Genomic_DNA"/>
</dbReference>
<keyword evidence="11" id="KW-1185">Reference proteome</keyword>
<dbReference type="STRING" id="1312852.EG19_09685"/>
<comment type="caution">
    <text evidence="10">The sequence shown here is derived from an EMBL/GenBank/DDBJ whole genome shotgun (WGS) entry which is preliminary data.</text>
</comment>
<name>A0A062Y1N2_9BACT</name>
<evidence type="ECO:0000256" key="4">
    <source>
        <dbReference type="ARBA" id="ARBA00022692"/>
    </source>
</evidence>
<keyword evidence="5" id="KW-1133">Transmembrane helix</keyword>
<dbReference type="EMBL" id="DSHW01000084">
    <property type="protein sequence ID" value="HEQ88001.1"/>
    <property type="molecule type" value="Genomic_DNA"/>
</dbReference>
<dbReference type="AlphaFoldDB" id="A0A062Y1N2"/>
<evidence type="ECO:0000256" key="7">
    <source>
        <dbReference type="RuleBase" id="RU003879"/>
    </source>
</evidence>
<reference evidence="10 11" key="1">
    <citation type="submission" date="2014-04" db="EMBL/GenBank/DDBJ databases">
        <title>The Genome Sequence of Thermoanaerobaculum aquaticum MP-01, The First Cultivated Group 23 Acidobacterium.</title>
        <authorList>
            <person name="Stamps B.W."/>
            <person name="Losey N.A."/>
            <person name="Lawson P.A."/>
            <person name="Stevenson B.S."/>
        </authorList>
    </citation>
    <scope>NUCLEOTIDE SEQUENCE [LARGE SCALE GENOMIC DNA]</scope>
    <source>
        <strain evidence="10 11">MP-01</strain>
    </source>
</reference>
<comment type="similarity">
    <text evidence="2 7">Belongs to the ExbD/TolR family.</text>
</comment>
<evidence type="ECO:0000256" key="2">
    <source>
        <dbReference type="ARBA" id="ARBA00005811"/>
    </source>
</evidence>
<evidence type="ECO:0000256" key="6">
    <source>
        <dbReference type="ARBA" id="ARBA00023136"/>
    </source>
</evidence>
<dbReference type="OrthoDB" id="9793581at2"/>
<dbReference type="GO" id="GO:0005886">
    <property type="term" value="C:plasma membrane"/>
    <property type="evidence" value="ECO:0007669"/>
    <property type="project" value="UniProtKB-SubCell"/>
</dbReference>
<comment type="subcellular location">
    <subcellularLocation>
        <location evidence="1">Cell membrane</location>
        <topology evidence="1">Single-pass membrane protein</topology>
    </subcellularLocation>
    <subcellularLocation>
        <location evidence="7">Cell membrane</location>
        <topology evidence="7">Single-pass type II membrane protein</topology>
    </subcellularLocation>
</comment>